<dbReference type="EMBL" id="CAGKOT010000019">
    <property type="protein sequence ID" value="CAB5363816.1"/>
    <property type="molecule type" value="Genomic_DNA"/>
</dbReference>
<name>A0A915Z5S9_9GLOM</name>
<dbReference type="InterPro" id="IPR001245">
    <property type="entry name" value="Ser-Thr/Tyr_kinase_cat_dom"/>
</dbReference>
<evidence type="ECO:0000313" key="2">
    <source>
        <dbReference type="EMBL" id="CAB5363816.1"/>
    </source>
</evidence>
<proteinExistence type="predicted"/>
<gene>
    <name evidence="2" type="ORF">CHRIB12_LOCUS9678</name>
</gene>
<dbReference type="PROSITE" id="PS50011">
    <property type="entry name" value="PROTEIN_KINASE_DOM"/>
    <property type="match status" value="1"/>
</dbReference>
<accession>A0A915Z5S9</accession>
<dbReference type="AlphaFoldDB" id="A0A915Z5S9"/>
<comment type="caution">
    <text evidence="2">The sequence shown here is derived from an EMBL/GenBank/DDBJ whole genome shotgun (WGS) entry which is preliminary data.</text>
</comment>
<dbReference type="GO" id="GO:0005524">
    <property type="term" value="F:ATP binding"/>
    <property type="evidence" value="ECO:0007669"/>
    <property type="project" value="InterPro"/>
</dbReference>
<dbReference type="Proteomes" id="UP000684084">
    <property type="component" value="Unassembled WGS sequence"/>
</dbReference>
<feature type="domain" description="Protein kinase" evidence="1">
    <location>
        <begin position="29"/>
        <end position="117"/>
    </location>
</feature>
<sequence>MVEHSENQRKWLHAAIVAGHIISIPFATFDQAEIVARGAFGEVSRAYWKSAEKTVALKSLYNNPVMGTEGSFEEFVKELKLIRSVDFHDNVIRFYGIQQHTDILCTQRFTLKKYISA</sequence>
<dbReference type="OrthoDB" id="2442332at2759"/>
<dbReference type="GO" id="GO:0004672">
    <property type="term" value="F:protein kinase activity"/>
    <property type="evidence" value="ECO:0007669"/>
    <property type="project" value="InterPro"/>
</dbReference>
<organism evidence="2 3">
    <name type="scientific">Rhizophagus irregularis</name>
    <dbReference type="NCBI Taxonomy" id="588596"/>
    <lineage>
        <taxon>Eukaryota</taxon>
        <taxon>Fungi</taxon>
        <taxon>Fungi incertae sedis</taxon>
        <taxon>Mucoromycota</taxon>
        <taxon>Glomeromycotina</taxon>
        <taxon>Glomeromycetes</taxon>
        <taxon>Glomerales</taxon>
        <taxon>Glomeraceae</taxon>
        <taxon>Rhizophagus</taxon>
    </lineage>
</organism>
<dbReference type="InterPro" id="IPR000719">
    <property type="entry name" value="Prot_kinase_dom"/>
</dbReference>
<reference evidence="2" key="1">
    <citation type="submission" date="2020-05" db="EMBL/GenBank/DDBJ databases">
        <authorList>
            <person name="Rincon C."/>
            <person name="Sanders R I."/>
            <person name="Robbins C."/>
            <person name="Chaturvedi A."/>
        </authorList>
    </citation>
    <scope>NUCLEOTIDE SEQUENCE</scope>
    <source>
        <strain evidence="2">CHB12</strain>
    </source>
</reference>
<evidence type="ECO:0000313" key="3">
    <source>
        <dbReference type="Proteomes" id="UP000684084"/>
    </source>
</evidence>
<protein>
    <recommendedName>
        <fullName evidence="1">Protein kinase domain-containing protein</fullName>
    </recommendedName>
</protein>
<evidence type="ECO:0000259" key="1">
    <source>
        <dbReference type="PROSITE" id="PS50011"/>
    </source>
</evidence>
<dbReference type="Pfam" id="PF07714">
    <property type="entry name" value="PK_Tyr_Ser-Thr"/>
    <property type="match status" value="1"/>
</dbReference>